<dbReference type="Proteomes" id="UP000215127">
    <property type="component" value="Chromosome 5"/>
</dbReference>
<evidence type="ECO:0000313" key="10">
    <source>
        <dbReference type="EMBL" id="SMQ50843.1"/>
    </source>
</evidence>
<dbReference type="EMBL" id="LT853696">
    <property type="protein sequence ID" value="SMQ50843.1"/>
    <property type="molecule type" value="Genomic_DNA"/>
</dbReference>
<protein>
    <recommendedName>
        <fullName evidence="4">Phosphatidylglycerol/phosphatidylinositol transfer protein</fullName>
    </recommendedName>
</protein>
<gene>
    <name evidence="10" type="ORF">ZT3D7_G5996</name>
</gene>
<keyword evidence="5" id="KW-0813">Transport</keyword>
<reference evidence="10 11" key="1">
    <citation type="submission" date="2016-06" db="EMBL/GenBank/DDBJ databases">
        <authorList>
            <person name="Kjaerup R.B."/>
            <person name="Dalgaard T.S."/>
            <person name="Juul-Madsen H.R."/>
        </authorList>
    </citation>
    <scope>NUCLEOTIDE SEQUENCE [LARGE SCALE GENOMIC DNA]</scope>
</reference>
<comment type="similarity">
    <text evidence="2">Belongs to the NPC2 family.</text>
</comment>
<dbReference type="SUPFAM" id="SSF81296">
    <property type="entry name" value="E set domains"/>
    <property type="match status" value="1"/>
</dbReference>
<keyword evidence="6 8" id="KW-0732">Signal</keyword>
<feature type="chain" id="PRO_5010871287" description="Phosphatidylglycerol/phosphatidylinositol transfer protein" evidence="8">
    <location>
        <begin position="19"/>
        <end position="178"/>
    </location>
</feature>
<dbReference type="GO" id="GO:0032934">
    <property type="term" value="F:sterol binding"/>
    <property type="evidence" value="ECO:0007669"/>
    <property type="project" value="InterPro"/>
</dbReference>
<dbReference type="Pfam" id="PF02221">
    <property type="entry name" value="E1_DerP2_DerF2"/>
    <property type="match status" value="1"/>
</dbReference>
<organism evidence="10 11">
    <name type="scientific">Zymoseptoria tritici (strain ST99CH_3D7)</name>
    <dbReference type="NCBI Taxonomy" id="1276538"/>
    <lineage>
        <taxon>Eukaryota</taxon>
        <taxon>Fungi</taxon>
        <taxon>Dikarya</taxon>
        <taxon>Ascomycota</taxon>
        <taxon>Pezizomycotina</taxon>
        <taxon>Dothideomycetes</taxon>
        <taxon>Dothideomycetidae</taxon>
        <taxon>Mycosphaerellales</taxon>
        <taxon>Mycosphaerellaceae</taxon>
        <taxon>Zymoseptoria</taxon>
    </lineage>
</organism>
<keyword evidence="11" id="KW-1185">Reference proteome</keyword>
<keyword evidence="7" id="KW-0445">Lipid transport</keyword>
<comment type="subunit">
    <text evidence="3">Monomer.</text>
</comment>
<dbReference type="STRING" id="1276538.A0A1X7RTR3"/>
<dbReference type="AlphaFoldDB" id="A0A1X7RTR3"/>
<evidence type="ECO:0000256" key="7">
    <source>
        <dbReference type="ARBA" id="ARBA00023055"/>
    </source>
</evidence>
<feature type="signal peptide" evidence="8">
    <location>
        <begin position="1"/>
        <end position="18"/>
    </location>
</feature>
<sequence>MKLLSLATSALLATHVSARSTFFSISDAAPLDANLAIPGENPLEHCADPKDDILALKKVDLNPNPPRAGTELTITASGILSEDVGEGAKIQLQVKYGLITIINQSADLCETVKNVDLECPLKKGKMSLTKAVKLPAQIPPGNYHVSADVVSKDGDKVTCLKASVEFKRGGAVVYKQGL</sequence>
<evidence type="ECO:0000256" key="3">
    <source>
        <dbReference type="ARBA" id="ARBA00011245"/>
    </source>
</evidence>
<evidence type="ECO:0000259" key="9">
    <source>
        <dbReference type="SMART" id="SM00737"/>
    </source>
</evidence>
<dbReference type="GO" id="GO:0032366">
    <property type="term" value="P:intracellular sterol transport"/>
    <property type="evidence" value="ECO:0007669"/>
    <property type="project" value="InterPro"/>
</dbReference>
<evidence type="ECO:0000256" key="2">
    <source>
        <dbReference type="ARBA" id="ARBA00006370"/>
    </source>
</evidence>
<dbReference type="PANTHER" id="PTHR11306:SF0">
    <property type="entry name" value="PHOSPHATIDYLGLYCEROL_PHOSPHATIDYLINOSITOL TRANSFER PROTEIN"/>
    <property type="match status" value="1"/>
</dbReference>
<evidence type="ECO:0000256" key="5">
    <source>
        <dbReference type="ARBA" id="ARBA00022448"/>
    </source>
</evidence>
<dbReference type="SMART" id="SM00737">
    <property type="entry name" value="ML"/>
    <property type="match status" value="1"/>
</dbReference>
<dbReference type="FunFam" id="2.60.40.770:FF:000004">
    <property type="entry name" value="Phosphatidylglycerol/phosphatidylinositol transfer protein"/>
    <property type="match status" value="1"/>
</dbReference>
<evidence type="ECO:0000256" key="4">
    <source>
        <dbReference type="ARBA" id="ARBA00016056"/>
    </source>
</evidence>
<evidence type="ECO:0000313" key="11">
    <source>
        <dbReference type="Proteomes" id="UP000215127"/>
    </source>
</evidence>
<dbReference type="InterPro" id="IPR033917">
    <property type="entry name" value="ML_PG-PI_TP"/>
</dbReference>
<dbReference type="InterPro" id="IPR014756">
    <property type="entry name" value="Ig_E-set"/>
</dbReference>
<name>A0A1X7RTR3_ZYMT9</name>
<evidence type="ECO:0000256" key="6">
    <source>
        <dbReference type="ARBA" id="ARBA00022729"/>
    </source>
</evidence>
<dbReference type="PANTHER" id="PTHR11306">
    <property type="entry name" value="NIEMANN PICK TYPE C2 PROTEIN NPC2-RELATED"/>
    <property type="match status" value="1"/>
</dbReference>
<feature type="domain" description="MD-2-related lipid-recognition" evidence="9">
    <location>
        <begin position="43"/>
        <end position="164"/>
    </location>
</feature>
<comment type="function">
    <text evidence="1">Catalyzes the intermembrane transfer of phosphatidylglycerol and phosphatidylinositol.</text>
</comment>
<dbReference type="Gene3D" id="2.60.40.770">
    <property type="match status" value="1"/>
</dbReference>
<dbReference type="InterPro" id="IPR003172">
    <property type="entry name" value="ML_dom"/>
</dbReference>
<dbReference type="InterPro" id="IPR039670">
    <property type="entry name" value="NPC2-like"/>
</dbReference>
<evidence type="ECO:0000256" key="8">
    <source>
        <dbReference type="SAM" id="SignalP"/>
    </source>
</evidence>
<evidence type="ECO:0000256" key="1">
    <source>
        <dbReference type="ARBA" id="ARBA00002053"/>
    </source>
</evidence>
<accession>A0A1X7RTR3</accession>
<proteinExistence type="inferred from homology"/>
<dbReference type="CDD" id="cd00917">
    <property type="entry name" value="PG-PI_TP"/>
    <property type="match status" value="1"/>
</dbReference>